<reference evidence="1 2" key="1">
    <citation type="submission" date="2019-09" db="EMBL/GenBank/DDBJ databases">
        <title>Hydrogenophaga aromatica sp. nov., isolated from a para-xylene-degrading enrichment culture.</title>
        <authorList>
            <person name="Tancsics A."/>
            <person name="Banerjee S."/>
        </authorList>
    </citation>
    <scope>NUCLEOTIDE SEQUENCE [LARGE SCALE GENOMIC DNA]</scope>
    <source>
        <strain evidence="1 2">D2P1</strain>
    </source>
</reference>
<comment type="caution">
    <text evidence="1">The sequence shown here is derived from an EMBL/GenBank/DDBJ whole genome shotgun (WGS) entry which is preliminary data.</text>
</comment>
<dbReference type="RefSeq" id="WP_177134254.1">
    <property type="nucleotide sequence ID" value="NZ_VYGV01000006.1"/>
</dbReference>
<proteinExistence type="predicted"/>
<evidence type="ECO:0000313" key="1">
    <source>
        <dbReference type="EMBL" id="NWF44775.1"/>
    </source>
</evidence>
<dbReference type="EMBL" id="VYGV01000006">
    <property type="protein sequence ID" value="NWF44775.1"/>
    <property type="molecule type" value="Genomic_DNA"/>
</dbReference>
<sequence>MNTRNPDFITVDLRGLKAALVSSAQARRESVSVLVRRAVARELGQSESVPQLVFDTGCLGASHVPRVKLSIRLTTPEAKRLAVGAHIAQMSRDAYLAGLITGVPALTTGASRTAEIVELIKSNAKLSSLNRNIHTLSRLLAQSKVQKAVAYRDMLDTLDGDVRRHLAQAAALMADLRPRGSPTETSHRSNR</sequence>
<protein>
    <submittedName>
        <fullName evidence="1">Uncharacterized protein</fullName>
    </submittedName>
</protein>
<evidence type="ECO:0000313" key="2">
    <source>
        <dbReference type="Proteomes" id="UP000545507"/>
    </source>
</evidence>
<name>A0A7Y8KVV6_9BURK</name>
<keyword evidence="2" id="KW-1185">Reference proteome</keyword>
<dbReference type="Proteomes" id="UP000545507">
    <property type="component" value="Unassembled WGS sequence"/>
</dbReference>
<organism evidence="1 2">
    <name type="scientific">Hydrogenophaga aromaticivorans</name>
    <dbReference type="NCBI Taxonomy" id="2610898"/>
    <lineage>
        <taxon>Bacteria</taxon>
        <taxon>Pseudomonadati</taxon>
        <taxon>Pseudomonadota</taxon>
        <taxon>Betaproteobacteria</taxon>
        <taxon>Burkholderiales</taxon>
        <taxon>Comamonadaceae</taxon>
        <taxon>Hydrogenophaga</taxon>
    </lineage>
</organism>
<accession>A0A7Y8KVV6</accession>
<gene>
    <name evidence="1" type="ORF">F3K02_05840</name>
</gene>
<dbReference type="AlphaFoldDB" id="A0A7Y8KVV6"/>